<organism evidence="2 4">
    <name type="scientific">Rotaria magnacalcarata</name>
    <dbReference type="NCBI Taxonomy" id="392030"/>
    <lineage>
        <taxon>Eukaryota</taxon>
        <taxon>Metazoa</taxon>
        <taxon>Spiralia</taxon>
        <taxon>Gnathifera</taxon>
        <taxon>Rotifera</taxon>
        <taxon>Eurotatoria</taxon>
        <taxon>Bdelloidea</taxon>
        <taxon>Philodinida</taxon>
        <taxon>Philodinidae</taxon>
        <taxon>Rotaria</taxon>
    </lineage>
</organism>
<sequence length="352" mass="40909">MAQVQYNSKVNDVDTEESIDQSCPIPLMSIVIRPTEYPCTSSSSYQTPINEMICSYRTTNVSTSDDNILLTSNFTNQIDISKFHFAHVIKVPHGTNLLASDNQSTTVCINSIENIIHLITPTGYHIRSSRWPETEDKITDLLWCEVLQIYLVATSRKLYTLKYDSNHSILVEKSLDFSHDYSSLKIFIVCNSYRLYTHDQSTKLVDVYNLQFVHLQRKQLPDCIVRNQVEGLSCSDSFLVLYYKQVPNKFIVLDPIKMMIVYEFDLSYKTISSLRCFNNENTLLFIGTRQDDENRLVFLNFRNQNKENKIQPVIVEKPIEKDEQSAYLLPNSRDIMIFNASAFRVQYLKYRC</sequence>
<evidence type="ECO:0000313" key="3">
    <source>
        <dbReference type="EMBL" id="CAF3899168.1"/>
    </source>
</evidence>
<accession>A0A816C2Y5</accession>
<comment type="caution">
    <text evidence="2">The sequence shown here is derived from an EMBL/GenBank/DDBJ whole genome shotgun (WGS) entry which is preliminary data.</text>
</comment>
<dbReference type="OrthoDB" id="9989319at2759"/>
<dbReference type="Proteomes" id="UP000663855">
    <property type="component" value="Unassembled WGS sequence"/>
</dbReference>
<gene>
    <name evidence="3" type="ORF">BYL167_LOCUS8372</name>
    <name evidence="1" type="ORF">CJN711_LOCUS4197</name>
    <name evidence="2" type="ORF">KQP761_LOCUS24370</name>
</gene>
<evidence type="ECO:0000313" key="2">
    <source>
        <dbReference type="EMBL" id="CAF1618613.1"/>
    </source>
</evidence>
<dbReference type="Proteomes" id="UP000681967">
    <property type="component" value="Unassembled WGS sequence"/>
</dbReference>
<evidence type="ECO:0000313" key="1">
    <source>
        <dbReference type="EMBL" id="CAF1039316.1"/>
    </source>
</evidence>
<name>A0A816C2Y5_9BILA</name>
<evidence type="ECO:0000313" key="4">
    <source>
        <dbReference type="Proteomes" id="UP000663834"/>
    </source>
</evidence>
<dbReference type="AlphaFoldDB" id="A0A816C2Y5"/>
<protein>
    <submittedName>
        <fullName evidence="2">Uncharacterized protein</fullName>
    </submittedName>
</protein>
<reference evidence="2" key="1">
    <citation type="submission" date="2021-02" db="EMBL/GenBank/DDBJ databases">
        <authorList>
            <person name="Nowell W R."/>
        </authorList>
    </citation>
    <scope>NUCLEOTIDE SEQUENCE</scope>
</reference>
<dbReference type="Proteomes" id="UP000663834">
    <property type="component" value="Unassembled WGS sequence"/>
</dbReference>
<dbReference type="EMBL" id="CAJNOW010013182">
    <property type="protein sequence ID" value="CAF1618613.1"/>
    <property type="molecule type" value="Genomic_DNA"/>
</dbReference>
<dbReference type="EMBL" id="CAJOBH010002293">
    <property type="protein sequence ID" value="CAF3899168.1"/>
    <property type="molecule type" value="Genomic_DNA"/>
</dbReference>
<proteinExistence type="predicted"/>
<dbReference type="EMBL" id="CAJNOV010000803">
    <property type="protein sequence ID" value="CAF1039316.1"/>
    <property type="molecule type" value="Genomic_DNA"/>
</dbReference>